<sequence length="60" mass="6897">MTNSEQAGRWLRWLIVDHLVLIVVLLMIATVFSILLLKPMIRGQPDLPLQRSTIDDRSRG</sequence>
<feature type="transmembrane region" description="Helical" evidence="1">
    <location>
        <begin position="12"/>
        <end position="37"/>
    </location>
</feature>
<name>A0ABS7GQU6_9HYPH</name>
<evidence type="ECO:0000256" key="1">
    <source>
        <dbReference type="SAM" id="Phobius"/>
    </source>
</evidence>
<keyword evidence="1" id="KW-1133">Transmembrane helix</keyword>
<gene>
    <name evidence="2" type="ORF">JNB85_07775</name>
</gene>
<proteinExistence type="predicted"/>
<reference evidence="2 3" key="1">
    <citation type="journal article" date="2021" name="MBio">
        <title>Poor Competitiveness of Bradyrhizobium in Pigeon Pea Root Colonization in Indian Soils.</title>
        <authorList>
            <person name="Chalasani D."/>
            <person name="Basu A."/>
            <person name="Pullabhotla S.V.S.R.N."/>
            <person name="Jorrin B."/>
            <person name="Neal A.L."/>
            <person name="Poole P.S."/>
            <person name="Podile A.R."/>
            <person name="Tkacz A."/>
        </authorList>
    </citation>
    <scope>NUCLEOTIDE SEQUENCE [LARGE SCALE GENOMIC DNA]</scope>
    <source>
        <strain evidence="2 3">HU56</strain>
    </source>
</reference>
<comment type="caution">
    <text evidence="2">The sequence shown here is derived from an EMBL/GenBank/DDBJ whole genome shotgun (WGS) entry which is preliminary data.</text>
</comment>
<organism evidence="2 3">
    <name type="scientific">Rhizobium mesosinicum</name>
    <dbReference type="NCBI Taxonomy" id="335017"/>
    <lineage>
        <taxon>Bacteria</taxon>
        <taxon>Pseudomonadati</taxon>
        <taxon>Pseudomonadota</taxon>
        <taxon>Alphaproteobacteria</taxon>
        <taxon>Hyphomicrobiales</taxon>
        <taxon>Rhizobiaceae</taxon>
        <taxon>Rhizobium/Agrobacterium group</taxon>
        <taxon>Rhizobium</taxon>
    </lineage>
</organism>
<dbReference type="RefSeq" id="WP_220333778.1">
    <property type="nucleotide sequence ID" value="NZ_JAEUAK010000003.1"/>
</dbReference>
<keyword evidence="1" id="KW-0812">Transmembrane</keyword>
<evidence type="ECO:0000313" key="3">
    <source>
        <dbReference type="Proteomes" id="UP000717752"/>
    </source>
</evidence>
<protein>
    <submittedName>
        <fullName evidence="2">Uncharacterized protein</fullName>
    </submittedName>
</protein>
<dbReference type="Proteomes" id="UP000717752">
    <property type="component" value="Unassembled WGS sequence"/>
</dbReference>
<keyword evidence="1" id="KW-0472">Membrane</keyword>
<keyword evidence="3" id="KW-1185">Reference proteome</keyword>
<accession>A0ABS7GQU6</accession>
<dbReference type="EMBL" id="JAEUAK010000003">
    <property type="protein sequence ID" value="MBW9052313.1"/>
    <property type="molecule type" value="Genomic_DNA"/>
</dbReference>
<evidence type="ECO:0000313" key="2">
    <source>
        <dbReference type="EMBL" id="MBW9052313.1"/>
    </source>
</evidence>